<reference evidence="2" key="2">
    <citation type="submission" date="2015-07" db="EMBL/GenBank/DDBJ databases">
        <title>The genome sequence of Plasmodium falciparum RAJ116.</title>
        <authorList>
            <consortium name="The Broad Institute Genome Sequencing Platform"/>
            <person name="Volkman S.K."/>
            <person name="Neafsey D.E."/>
            <person name="Dash A.P."/>
            <person name="Chitnis C.E."/>
            <person name="Hartl D.L."/>
            <person name="Young S.K."/>
            <person name="Kodira C.D."/>
            <person name="Zeng Q."/>
            <person name="Koehrsen M."/>
            <person name="Godfrey P."/>
            <person name="Alvarado L."/>
            <person name="Berlin A."/>
            <person name="Borenstein D."/>
            <person name="Chen Z."/>
            <person name="Engels R."/>
            <person name="Freedman E."/>
            <person name="Gellesch M."/>
            <person name="Goldberg J."/>
            <person name="Griggs A."/>
            <person name="Gujja S."/>
            <person name="Heiman D."/>
            <person name="Hepburn T."/>
            <person name="Howarth C."/>
            <person name="Jen D."/>
            <person name="Larson L."/>
            <person name="Lewis B."/>
            <person name="Mehta T."/>
            <person name="Park D."/>
            <person name="Pearson M."/>
            <person name="Roberts A."/>
            <person name="Saif S."/>
            <person name="Shea T."/>
            <person name="Shenoy N."/>
            <person name="Sisk P."/>
            <person name="Stolte C."/>
            <person name="Sykes S."/>
            <person name="Walk T."/>
            <person name="White J."/>
            <person name="Yandava C."/>
            <person name="Wirth D.F."/>
            <person name="Nusbaum C."/>
            <person name="Birren B."/>
        </authorList>
    </citation>
    <scope>NUCLEOTIDE SEQUENCE [LARGE SCALE GENOMIC DNA]</scope>
    <source>
        <strain evidence="2">RAJ116</strain>
    </source>
</reference>
<evidence type="ECO:0000313" key="2">
    <source>
        <dbReference type="Proteomes" id="UP000054566"/>
    </source>
</evidence>
<reference evidence="2" key="1">
    <citation type="submission" date="2015-07" db="EMBL/GenBank/DDBJ databases">
        <title>Annotation of Plasmodium falciparum RAJ116.</title>
        <authorList>
            <consortium name="The Broad Institute Genome Sequencing Platform"/>
            <person name="Volkman S.K."/>
            <person name="Neafsey D.E."/>
            <person name="Dash A.P."/>
            <person name="Chitnis C.E."/>
            <person name="Hartl D.L."/>
            <person name="Young S.K."/>
            <person name="Zeng Q."/>
            <person name="Koehrsen M."/>
            <person name="Alvarado L."/>
            <person name="Berlin A."/>
            <person name="Borenstein D."/>
            <person name="Chapman S.B."/>
            <person name="Chen Z."/>
            <person name="Engels R."/>
            <person name="Freedman E."/>
            <person name="Gellesch M."/>
            <person name="Goldberg J."/>
            <person name="Griggs A."/>
            <person name="Gujja S."/>
            <person name="Heilman E.R."/>
            <person name="Heiman D.I."/>
            <person name="Howarth C."/>
            <person name="Jen D."/>
            <person name="Larson L."/>
            <person name="Mehta T."/>
            <person name="Neiman D."/>
            <person name="Park D."/>
            <person name="Pearson M."/>
            <person name="Roberts A."/>
            <person name="Saif S."/>
            <person name="Shea T."/>
            <person name="Shenoy N."/>
            <person name="Sisk P."/>
            <person name="Stolte C."/>
            <person name="Sykes S."/>
            <person name="Walk T."/>
            <person name="White J."/>
            <person name="Yandava C."/>
            <person name="Haas B."/>
            <person name="Henn M.R."/>
            <person name="Nusbaum C."/>
            <person name="Birren B."/>
        </authorList>
    </citation>
    <scope>NUCLEOTIDE SEQUENCE [LARGE SCALE GENOMIC DNA]</scope>
    <source>
        <strain evidence="2">RAJ116</strain>
    </source>
</reference>
<organism evidence="1 2">
    <name type="scientific">Plasmodium falciparum RAJ116</name>
    <dbReference type="NCBI Taxonomy" id="580058"/>
    <lineage>
        <taxon>Eukaryota</taxon>
        <taxon>Sar</taxon>
        <taxon>Alveolata</taxon>
        <taxon>Apicomplexa</taxon>
        <taxon>Aconoidasida</taxon>
        <taxon>Haemosporida</taxon>
        <taxon>Plasmodiidae</taxon>
        <taxon>Plasmodium</taxon>
        <taxon>Plasmodium (Laverania)</taxon>
    </lineage>
</organism>
<proteinExistence type="predicted"/>
<name>A0A0L0CRU5_PLAFA</name>
<dbReference type="AlphaFoldDB" id="A0A0L0CRU5"/>
<dbReference type="Proteomes" id="UP000054566">
    <property type="component" value="Unassembled WGS sequence"/>
</dbReference>
<evidence type="ECO:0000313" key="1">
    <source>
        <dbReference type="EMBL" id="KNC35135.1"/>
    </source>
</evidence>
<accession>A0A0L0CRU5</accession>
<sequence length="109" mass="12808">MTHVGHDCASKWYVGDEKSNSKNDDISDDSKIVKEEVKRIDNELNPESTMNLQQKYRNSNNNSIETLNSYPLRTKEQLNLTLVPNRVLYYHISKKKVSKEVDYKYEKPK</sequence>
<protein>
    <submittedName>
        <fullName evidence="1">Uncharacterized protein</fullName>
    </submittedName>
</protein>
<dbReference type="EMBL" id="GG663775">
    <property type="protein sequence ID" value="KNC35135.1"/>
    <property type="molecule type" value="Genomic_DNA"/>
</dbReference>
<gene>
    <name evidence="1" type="ORF">PFLG_00151</name>
</gene>